<evidence type="ECO:0000313" key="1">
    <source>
        <dbReference type="EMBL" id="KAJ8110590.1"/>
    </source>
</evidence>
<reference evidence="1" key="1">
    <citation type="submission" date="2022-11" db="EMBL/GenBank/DDBJ databases">
        <title>Genome Sequence of Boeremia exigua.</title>
        <authorList>
            <person name="Buettner E."/>
        </authorList>
    </citation>
    <scope>NUCLEOTIDE SEQUENCE</scope>
    <source>
        <strain evidence="1">CU02</strain>
    </source>
</reference>
<comment type="caution">
    <text evidence="1">The sequence shown here is derived from an EMBL/GenBank/DDBJ whole genome shotgun (WGS) entry which is preliminary data.</text>
</comment>
<gene>
    <name evidence="1" type="ORF">OPT61_g6601</name>
</gene>
<name>A0ACC2I5K6_9PLEO</name>
<proteinExistence type="predicted"/>
<protein>
    <submittedName>
        <fullName evidence="1">Uncharacterized protein</fullName>
    </submittedName>
</protein>
<organism evidence="1 2">
    <name type="scientific">Boeremia exigua</name>
    <dbReference type="NCBI Taxonomy" id="749465"/>
    <lineage>
        <taxon>Eukaryota</taxon>
        <taxon>Fungi</taxon>
        <taxon>Dikarya</taxon>
        <taxon>Ascomycota</taxon>
        <taxon>Pezizomycotina</taxon>
        <taxon>Dothideomycetes</taxon>
        <taxon>Pleosporomycetidae</taxon>
        <taxon>Pleosporales</taxon>
        <taxon>Pleosporineae</taxon>
        <taxon>Didymellaceae</taxon>
        <taxon>Boeremia</taxon>
    </lineage>
</organism>
<dbReference type="Proteomes" id="UP001153331">
    <property type="component" value="Unassembled WGS sequence"/>
</dbReference>
<keyword evidence="2" id="KW-1185">Reference proteome</keyword>
<evidence type="ECO:0000313" key="2">
    <source>
        <dbReference type="Proteomes" id="UP001153331"/>
    </source>
</evidence>
<accession>A0ACC2I5K6</accession>
<sequence length="399" mass="42647">MPPKGSRKFASTVNKTLVLDNGAYTLKAGLVPTHAASPGYDDCSVIPNCIARSHRDKRTYTASELDDCKDFGELAFKRPVEKGFIVNWEAEKAIWEHEFMGAKEALRCDPKETNLLLTEKPNCPRELQKNCDEIVFEQFEFAAYYRCVGTSNIGCVEPHERCITSRSAAGMPAHHRHVLLGHDDSTHVQREAAANSSAPSHSRRQAADKLRQGALVAAALQHDGGDVFAQRDQRSRVVCDAFITAICPRPRADMERESGRSEAVGQQCGGGLCIAGLREGDTRACATTRCCQVTDETRYAAGARPKRGSAAAGEREVRGARTALPPHGHRHTGVRDPWCCHGGAQRAPGSAEGGAAGAGGGGGGQLADRGLHGKAGSGVADAGAGRLELNVSRAEDPCW</sequence>
<dbReference type="EMBL" id="JAPHNI010000484">
    <property type="protein sequence ID" value="KAJ8110590.1"/>
    <property type="molecule type" value="Genomic_DNA"/>
</dbReference>